<keyword evidence="7" id="KW-0325">Glycoprotein</keyword>
<dbReference type="PANTHER" id="PTHR12137">
    <property type="entry name" value="CARBOHYDRATE SULFOTRANSFERASE"/>
    <property type="match status" value="1"/>
</dbReference>
<dbReference type="RefSeq" id="WP_143040389.1">
    <property type="nucleotide sequence ID" value="NZ_FNMZ01000013.1"/>
</dbReference>
<reference evidence="8 9" key="1">
    <citation type="submission" date="2016-10" db="EMBL/GenBank/DDBJ databases">
        <authorList>
            <person name="de Groot N.N."/>
        </authorList>
    </citation>
    <scope>NUCLEOTIDE SEQUENCE [LARGE SCALE GENOMIC DNA]</scope>
    <source>
        <strain evidence="8 9">DSM 17890</strain>
    </source>
</reference>
<evidence type="ECO:0000256" key="5">
    <source>
        <dbReference type="ARBA" id="ARBA00023034"/>
    </source>
</evidence>
<dbReference type="SUPFAM" id="SSF52540">
    <property type="entry name" value="P-loop containing nucleoside triphosphate hydrolases"/>
    <property type="match status" value="1"/>
</dbReference>
<keyword evidence="2 8" id="KW-0808">Transferase</keyword>
<keyword evidence="3" id="KW-0812">Transmembrane</keyword>
<protein>
    <submittedName>
        <fullName evidence="8">Sulfotransferase family protein</fullName>
    </submittedName>
</protein>
<accession>A0A1H3FNL6</accession>
<dbReference type="InterPro" id="IPR005331">
    <property type="entry name" value="Sulfotransferase"/>
</dbReference>
<evidence type="ECO:0000313" key="9">
    <source>
        <dbReference type="Proteomes" id="UP000199118"/>
    </source>
</evidence>
<dbReference type="InterPro" id="IPR027417">
    <property type="entry name" value="P-loop_NTPase"/>
</dbReference>
<comment type="subcellular location">
    <subcellularLocation>
        <location evidence="1">Golgi apparatus membrane</location>
        <topology evidence="1">Single-pass type II membrane protein</topology>
    </subcellularLocation>
</comment>
<proteinExistence type="predicted"/>
<keyword evidence="6" id="KW-0472">Membrane</keyword>
<dbReference type="GO" id="GO:0016051">
    <property type="term" value="P:carbohydrate biosynthetic process"/>
    <property type="evidence" value="ECO:0007669"/>
    <property type="project" value="InterPro"/>
</dbReference>
<dbReference type="PANTHER" id="PTHR12137:SF54">
    <property type="entry name" value="CARBOHYDRATE SULFOTRANSFERASE"/>
    <property type="match status" value="1"/>
</dbReference>
<evidence type="ECO:0000313" key="8">
    <source>
        <dbReference type="EMBL" id="SDX92673.1"/>
    </source>
</evidence>
<dbReference type="Pfam" id="PF03567">
    <property type="entry name" value="Sulfotransfer_2"/>
    <property type="match status" value="1"/>
</dbReference>
<dbReference type="GO" id="GO:0008146">
    <property type="term" value="F:sulfotransferase activity"/>
    <property type="evidence" value="ECO:0007669"/>
    <property type="project" value="InterPro"/>
</dbReference>
<sequence length="252" mass="28519">MSIITHELRRALHAARPGARARRAWRRGESTGGYSATGFDATRSIFVHLPKAAGVSVCRSLYGDLAGGHRTIADYQLIFSAREFRDYFKFTVVRNPWDRLYSAYRFLKSGGMSPRNRAWAEANLKDVHSFRGFVMDWLDELRLRSYVHFIPQEALLRGRDGDHPIDFVGFYETLDADFDTLRRRVNPQARLNHDNATPAAAPRGYAEAYDAEMIARVGALYARDVALFGYVFDNAALPTQIARRNAGGLLSR</sequence>
<evidence type="ECO:0000256" key="4">
    <source>
        <dbReference type="ARBA" id="ARBA00022989"/>
    </source>
</evidence>
<dbReference type="Gene3D" id="3.40.50.300">
    <property type="entry name" value="P-loop containing nucleotide triphosphate hydrolases"/>
    <property type="match status" value="1"/>
</dbReference>
<dbReference type="AlphaFoldDB" id="A0A1H3FNL6"/>
<gene>
    <name evidence="8" type="ORF">SAMN05444336_11336</name>
</gene>
<evidence type="ECO:0000256" key="6">
    <source>
        <dbReference type="ARBA" id="ARBA00023136"/>
    </source>
</evidence>
<dbReference type="InterPro" id="IPR018011">
    <property type="entry name" value="Carb_sulfotrans_8-10"/>
</dbReference>
<dbReference type="OrthoDB" id="288532at2"/>
<name>A0A1H3FNL6_9RHOB</name>
<keyword evidence="4" id="KW-1133">Transmembrane helix</keyword>
<evidence type="ECO:0000256" key="7">
    <source>
        <dbReference type="ARBA" id="ARBA00023180"/>
    </source>
</evidence>
<keyword evidence="5" id="KW-0333">Golgi apparatus</keyword>
<dbReference type="STRING" id="356660.SAMN05444336_11336"/>
<organism evidence="8 9">
    <name type="scientific">Albimonas donghaensis</name>
    <dbReference type="NCBI Taxonomy" id="356660"/>
    <lineage>
        <taxon>Bacteria</taxon>
        <taxon>Pseudomonadati</taxon>
        <taxon>Pseudomonadota</taxon>
        <taxon>Alphaproteobacteria</taxon>
        <taxon>Rhodobacterales</taxon>
        <taxon>Paracoccaceae</taxon>
        <taxon>Albimonas</taxon>
    </lineage>
</organism>
<dbReference type="GO" id="GO:0016020">
    <property type="term" value="C:membrane"/>
    <property type="evidence" value="ECO:0007669"/>
    <property type="project" value="InterPro"/>
</dbReference>
<keyword evidence="9" id="KW-1185">Reference proteome</keyword>
<evidence type="ECO:0000256" key="2">
    <source>
        <dbReference type="ARBA" id="ARBA00022679"/>
    </source>
</evidence>
<evidence type="ECO:0000256" key="1">
    <source>
        <dbReference type="ARBA" id="ARBA00004323"/>
    </source>
</evidence>
<dbReference type="EMBL" id="FNMZ01000013">
    <property type="protein sequence ID" value="SDX92673.1"/>
    <property type="molecule type" value="Genomic_DNA"/>
</dbReference>
<dbReference type="Proteomes" id="UP000199118">
    <property type="component" value="Unassembled WGS sequence"/>
</dbReference>
<evidence type="ECO:0000256" key="3">
    <source>
        <dbReference type="ARBA" id="ARBA00022692"/>
    </source>
</evidence>